<dbReference type="EMBL" id="BBYR01000029">
    <property type="protein sequence ID" value="GAP35850.1"/>
    <property type="molecule type" value="Genomic_DNA"/>
</dbReference>
<dbReference type="AlphaFoldDB" id="A0A0K8P102"/>
<evidence type="ECO:0000259" key="3">
    <source>
        <dbReference type="Pfam" id="PF22666"/>
    </source>
</evidence>
<dbReference type="SUPFAM" id="SSF51445">
    <property type="entry name" value="(Trans)glycosidases"/>
    <property type="match status" value="1"/>
</dbReference>
<organism evidence="4 5">
    <name type="scientific">Piscinibacter sakaiensis</name>
    <name type="common">Ideonella sakaiensis</name>
    <dbReference type="NCBI Taxonomy" id="1547922"/>
    <lineage>
        <taxon>Bacteria</taxon>
        <taxon>Pseudomonadati</taxon>
        <taxon>Pseudomonadota</taxon>
        <taxon>Betaproteobacteria</taxon>
        <taxon>Burkholderiales</taxon>
        <taxon>Sphaerotilaceae</taxon>
        <taxon>Piscinibacter</taxon>
    </lineage>
</organism>
<name>A0A0K8P102_PISS1</name>
<dbReference type="RefSeq" id="WP_054019883.1">
    <property type="nucleotide sequence ID" value="NZ_BBYR01000029.1"/>
</dbReference>
<comment type="caution">
    <text evidence="4">The sequence shown here is derived from an EMBL/GenBank/DDBJ whole genome shotgun (WGS) entry which is preliminary data.</text>
</comment>
<protein>
    <submittedName>
        <fullName evidence="4">Beta-mannosidase</fullName>
        <ecNumber evidence="4">3.2.1.25</ecNumber>
    </submittedName>
</protein>
<dbReference type="Gene3D" id="3.20.20.80">
    <property type="entry name" value="Glycosidases"/>
    <property type="match status" value="1"/>
</dbReference>
<keyword evidence="2 4" id="KW-0326">Glycosidase</keyword>
<dbReference type="Proteomes" id="UP000037660">
    <property type="component" value="Unassembled WGS sequence"/>
</dbReference>
<evidence type="ECO:0000313" key="4">
    <source>
        <dbReference type="EMBL" id="GAP35850.1"/>
    </source>
</evidence>
<dbReference type="InterPro" id="IPR054593">
    <property type="entry name" value="Beta-mannosidase-like_N2"/>
</dbReference>
<feature type="domain" description="Beta-mannosidase-like galactose-binding" evidence="3">
    <location>
        <begin position="81"/>
        <end position="207"/>
    </location>
</feature>
<proteinExistence type="predicted"/>
<dbReference type="SUPFAM" id="SSF49785">
    <property type="entry name" value="Galactose-binding domain-like"/>
    <property type="match status" value="1"/>
</dbReference>
<dbReference type="PANTHER" id="PTHR43730:SF1">
    <property type="entry name" value="BETA-MANNOSIDASE"/>
    <property type="match status" value="1"/>
</dbReference>
<sequence>MTLASRPPEAAPAGAGAGVGVGVSTGLRVALEAGWLLGAVAPGEDGPRDWRAIASPMPVAAALAEAGAWSLDADGPPRDFDAETWHYRLDFDAPADAAGDADTAEGPWVLGFDGLATLCEVWLNGERRLDSHGMFRRRCLRLPALRRRGNRLELRFRPLAAALAERRPRPRWRVPMLVQQQLRWFRTTLVGRTPGWSPAAAPVGPWRGVWLERRDRPGLVGCRVDARLDAVADVGRVQVRLRTVGPWPAGDRLRLRLGDRQVEACPHPAAAVAGAADAAAPARDPGADAAETDGTQAWEATLEWPAPARWWPHTHGEPVLYALERVPADGGAPQPLARVGFRQVVLDSTDGGCTLRVNGEAVFARGACWVPADALRLHAAPHAYAPLLAQVRAAGMNLLRVPGTMVYEHPAFYAACDAAGVMVWQDLMFASMDYPDDAAFAAEVAQEVAQQLDDWGGHASLAVVCGNSEVAQQAAMWGAPREAWSPPLFEQAIAAQVRAARPGLAWWPSSAQGGDFPFQVAQGSCSYYGVGAYRRPLDEAHAAGPRFATECLAFANVPDDATLARVPGLSLRSPVHAPAWKARVPRDLGAGWDFDDVRDHYAQALLGEPVEPLRASDPAHYLALARATSAEVIARSLAQWRRADSRCAGALVWTLRDFRAGAGWGLLDDRGRPKAAWHGFARAARPTHLALIDEGLDGLAAHAHHEGPDAIDGVLELRLYQHDEVPVGAGRVPLRVPARGRARVGLTQALGHFMDLNGAYRFGPRALSCAVARWWRSPAAADAAAAAAADGADAALALEPPLATACWFAPGGLSARRPEIGLAAHALPVDPAAPALRQVRIRTRAAAWGLYAESDGWRPRDEFGHLPPGDAVTWTFEPAEPPPPGGRLPAWRVVLRALNTHQAVVVAAPAGPEGSP</sequence>
<dbReference type="InterPro" id="IPR050887">
    <property type="entry name" value="Beta-mannosidase_GH2"/>
</dbReference>
<dbReference type="GO" id="GO:0006516">
    <property type="term" value="P:glycoprotein catabolic process"/>
    <property type="evidence" value="ECO:0007669"/>
    <property type="project" value="TreeGrafter"/>
</dbReference>
<keyword evidence="5" id="KW-1185">Reference proteome</keyword>
<keyword evidence="1 4" id="KW-0378">Hydrolase</keyword>
<reference evidence="4 5" key="2">
    <citation type="journal article" date="2016" name="Science">
        <title>A bacterium that degrades and assimilates poly(ethylene terephthalate).</title>
        <authorList>
            <person name="Yoshida S."/>
            <person name="Hiraga K."/>
            <person name="Takehana T."/>
            <person name="Taniguchi I."/>
            <person name="Yamaji H."/>
            <person name="Maeda Y."/>
            <person name="Toyohara K."/>
            <person name="Miyamoto K."/>
            <person name="Kimura Y."/>
            <person name="Oda K."/>
        </authorList>
    </citation>
    <scope>NUCLEOTIDE SEQUENCE [LARGE SCALE GENOMIC DNA]</scope>
    <source>
        <strain evidence="5">NBRC 110686 / TISTR 2288 / 201-F6</strain>
    </source>
</reference>
<dbReference type="EC" id="3.2.1.25" evidence="4"/>
<dbReference type="STRING" id="1547922.ISF6_1623"/>
<dbReference type="InterPro" id="IPR017853">
    <property type="entry name" value="GH"/>
</dbReference>
<dbReference type="InterPro" id="IPR008979">
    <property type="entry name" value="Galactose-bd-like_sf"/>
</dbReference>
<accession>A0A0K8P102</accession>
<evidence type="ECO:0000256" key="2">
    <source>
        <dbReference type="ARBA" id="ARBA00023295"/>
    </source>
</evidence>
<dbReference type="InterPro" id="IPR036156">
    <property type="entry name" value="Beta-gal/glucu_dom_sf"/>
</dbReference>
<evidence type="ECO:0000313" key="5">
    <source>
        <dbReference type="Proteomes" id="UP000037660"/>
    </source>
</evidence>
<dbReference type="GO" id="GO:0004567">
    <property type="term" value="F:beta-mannosidase activity"/>
    <property type="evidence" value="ECO:0007669"/>
    <property type="project" value="UniProtKB-EC"/>
</dbReference>
<dbReference type="PANTHER" id="PTHR43730">
    <property type="entry name" value="BETA-MANNOSIDASE"/>
    <property type="match status" value="1"/>
</dbReference>
<dbReference type="Gene3D" id="2.60.120.260">
    <property type="entry name" value="Galactose-binding domain-like"/>
    <property type="match status" value="1"/>
</dbReference>
<dbReference type="Pfam" id="PF22666">
    <property type="entry name" value="Glyco_hydro_2_N2"/>
    <property type="match status" value="1"/>
</dbReference>
<dbReference type="OrthoDB" id="9758603at2"/>
<dbReference type="SUPFAM" id="SSF49303">
    <property type="entry name" value="beta-Galactosidase/glucuronidase domain"/>
    <property type="match status" value="1"/>
</dbReference>
<evidence type="ECO:0000256" key="1">
    <source>
        <dbReference type="ARBA" id="ARBA00022801"/>
    </source>
</evidence>
<gene>
    <name evidence="4" type="ORF">ISF6_1623</name>
</gene>
<reference evidence="5" key="1">
    <citation type="submission" date="2015-07" db="EMBL/GenBank/DDBJ databases">
        <title>Discovery of a poly(ethylene terephthalate assimilation.</title>
        <authorList>
            <person name="Yoshida S."/>
            <person name="Hiraga K."/>
            <person name="Takehana T."/>
            <person name="Taniguchi I."/>
            <person name="Yamaji H."/>
            <person name="Maeda Y."/>
            <person name="Toyohara K."/>
            <person name="Miyamoto K."/>
            <person name="Kimura Y."/>
            <person name="Oda K."/>
        </authorList>
    </citation>
    <scope>NUCLEOTIDE SEQUENCE [LARGE SCALE GENOMIC DNA]</scope>
    <source>
        <strain evidence="5">NBRC 110686 / TISTR 2288 / 201-F6</strain>
    </source>
</reference>